<feature type="transmembrane region" description="Helical" evidence="1">
    <location>
        <begin position="288"/>
        <end position="308"/>
    </location>
</feature>
<organism evidence="3 4">
    <name type="scientific">Gluconacetobacter johannae</name>
    <dbReference type="NCBI Taxonomy" id="112140"/>
    <lineage>
        <taxon>Bacteria</taxon>
        <taxon>Pseudomonadati</taxon>
        <taxon>Pseudomonadota</taxon>
        <taxon>Alphaproteobacteria</taxon>
        <taxon>Acetobacterales</taxon>
        <taxon>Acetobacteraceae</taxon>
        <taxon>Gluconacetobacter</taxon>
    </lineage>
</organism>
<keyword evidence="1" id="KW-1133">Transmembrane helix</keyword>
<keyword evidence="1" id="KW-0812">Transmembrane</keyword>
<feature type="transmembrane region" description="Helical" evidence="1">
    <location>
        <begin position="329"/>
        <end position="347"/>
    </location>
</feature>
<dbReference type="PANTHER" id="PTHR40407:SF1">
    <property type="entry name" value="HEPARAN-ALPHA-GLUCOSAMINIDE N-ACETYLTRANSFERASE CATALYTIC DOMAIN-CONTAINING PROTEIN"/>
    <property type="match status" value="1"/>
</dbReference>
<feature type="transmembrane region" description="Helical" evidence="1">
    <location>
        <begin position="249"/>
        <end position="268"/>
    </location>
</feature>
<feature type="transmembrane region" description="Helical" evidence="1">
    <location>
        <begin position="92"/>
        <end position="117"/>
    </location>
</feature>
<reference evidence="3 4" key="1">
    <citation type="submission" date="2020-04" db="EMBL/GenBank/DDBJ databases">
        <title>Description of novel Gluconacetobacter.</title>
        <authorList>
            <person name="Sombolestani A."/>
        </authorList>
    </citation>
    <scope>NUCLEOTIDE SEQUENCE [LARGE SCALE GENOMIC DNA]</scope>
    <source>
        <strain evidence="3 4">LMG 21312</strain>
    </source>
</reference>
<dbReference type="InterPro" id="IPR012429">
    <property type="entry name" value="HGSNAT_cat"/>
</dbReference>
<dbReference type="EMBL" id="JABEQH010000016">
    <property type="protein sequence ID" value="MBB2176707.1"/>
    <property type="molecule type" value="Genomic_DNA"/>
</dbReference>
<evidence type="ECO:0000313" key="4">
    <source>
        <dbReference type="Proteomes" id="UP000561066"/>
    </source>
</evidence>
<comment type="caution">
    <text evidence="3">The sequence shown here is derived from an EMBL/GenBank/DDBJ whole genome shotgun (WGS) entry which is preliminary data.</text>
</comment>
<sequence length="390" mass="42208">MSRPDRIESIDAARGAIMLVMATDHVNALVVRRHSVEFWAGAWTRYGAGAADLLQLGFRLLSDLCAPGFFFWMGAGVALLAGRRADWPGRRLAGHVALRGLVLVLLSWVVEVPAWVVGIHGDRTGAHPGGWPGAGPAIGLPVTVLTTLGICTMVLAPMQPLARPLVRRRAAMVLPAMLVLAGLCVLSPSLFLPDDAGQPVGMPARLALVAGQTGGLYVEYPVLPWLGVALLGHMFGQCLAGWRAATLRAVAWIGVACLLAAILLRWHGTFGNLRPPRDGSWREFFNLVKYPPAPVFVLAMLGGNLCLFRALSHPGWLGRFCAGFGRAPLPFYLAHLWLFAVIGAVFFPMGTQYGVGVLVWLAGLWPLRRLCLGFARMRRNRPASSWVHLF</sequence>
<feature type="transmembrane region" description="Helical" evidence="1">
    <location>
        <begin position="222"/>
        <end position="242"/>
    </location>
</feature>
<feature type="domain" description="Heparan-alpha-glucosaminide N-acetyltransferase catalytic" evidence="2">
    <location>
        <begin position="6"/>
        <end position="242"/>
    </location>
</feature>
<evidence type="ECO:0000256" key="1">
    <source>
        <dbReference type="SAM" id="Phobius"/>
    </source>
</evidence>
<keyword evidence="1" id="KW-0472">Membrane</keyword>
<dbReference type="PANTHER" id="PTHR40407">
    <property type="entry name" value="MEMBRANE PROTEIN-LIKE PROTEIN"/>
    <property type="match status" value="1"/>
</dbReference>
<feature type="transmembrane region" description="Helical" evidence="1">
    <location>
        <begin position="170"/>
        <end position="192"/>
    </location>
</feature>
<evidence type="ECO:0000259" key="2">
    <source>
        <dbReference type="Pfam" id="PF07786"/>
    </source>
</evidence>
<gene>
    <name evidence="3" type="ORF">HLH21_12355</name>
</gene>
<keyword evidence="4" id="KW-1185">Reference proteome</keyword>
<evidence type="ECO:0000313" key="3">
    <source>
        <dbReference type="EMBL" id="MBB2176707.1"/>
    </source>
</evidence>
<feature type="transmembrane region" description="Helical" evidence="1">
    <location>
        <begin position="137"/>
        <end position="158"/>
    </location>
</feature>
<feature type="transmembrane region" description="Helical" evidence="1">
    <location>
        <begin position="353"/>
        <end position="371"/>
    </location>
</feature>
<dbReference type="RefSeq" id="WP_182944049.1">
    <property type="nucleotide sequence ID" value="NZ_JABEQH010000016.1"/>
</dbReference>
<dbReference type="AlphaFoldDB" id="A0A7W4J8L5"/>
<accession>A0A7W4J8L5</accession>
<feature type="transmembrane region" description="Helical" evidence="1">
    <location>
        <begin position="60"/>
        <end position="80"/>
    </location>
</feature>
<protein>
    <submittedName>
        <fullName evidence="3">DUF1624 domain-containing protein</fullName>
    </submittedName>
</protein>
<dbReference type="Pfam" id="PF07786">
    <property type="entry name" value="HGSNAT_cat"/>
    <property type="match status" value="1"/>
</dbReference>
<name>A0A7W4J8L5_9PROT</name>
<proteinExistence type="predicted"/>
<dbReference type="Proteomes" id="UP000561066">
    <property type="component" value="Unassembled WGS sequence"/>
</dbReference>